<dbReference type="EMBL" id="FWWU01000003">
    <property type="protein sequence ID" value="SMB79098.1"/>
    <property type="molecule type" value="Genomic_DNA"/>
</dbReference>
<keyword evidence="2" id="KW-1185">Reference proteome</keyword>
<reference evidence="1 2" key="1">
    <citation type="submission" date="2017-04" db="EMBL/GenBank/DDBJ databases">
        <authorList>
            <person name="Afonso C.L."/>
            <person name="Miller P.J."/>
            <person name="Scott M.A."/>
            <person name="Spackman E."/>
            <person name="Goraichik I."/>
            <person name="Dimitrov K.M."/>
            <person name="Suarez D.L."/>
            <person name="Swayne D.E."/>
        </authorList>
    </citation>
    <scope>NUCLEOTIDE SEQUENCE [LARGE SCALE GENOMIC DNA]</scope>
    <source>
        <strain evidence="1 2">KR-140</strain>
    </source>
</reference>
<evidence type="ECO:0000313" key="2">
    <source>
        <dbReference type="Proteomes" id="UP000192582"/>
    </source>
</evidence>
<name>A0A1W1UDC9_9DEIO</name>
<proteinExistence type="predicted"/>
<gene>
    <name evidence="1" type="ORF">SAMN00790413_05759</name>
</gene>
<sequence>MTNSTRLIRASQFVLTSFVLLGNIGHARPYDAPDDQPTARTGQNLTGAECQQHLQALEQRLQQAGYRAVSTRVAQDGTLIARWYNAELKMTAVAFMGQKAKGNTFSTSEYAGLIPWSDLLGNQ</sequence>
<dbReference type="RefSeq" id="WP_084045402.1">
    <property type="nucleotide sequence ID" value="NZ_FWWU01000003.1"/>
</dbReference>
<dbReference type="OrthoDB" id="76522at2"/>
<organism evidence="1 2">
    <name type="scientific">Deinococcus hopiensis KR-140</name>
    <dbReference type="NCBI Taxonomy" id="695939"/>
    <lineage>
        <taxon>Bacteria</taxon>
        <taxon>Thermotogati</taxon>
        <taxon>Deinococcota</taxon>
        <taxon>Deinococci</taxon>
        <taxon>Deinococcales</taxon>
        <taxon>Deinococcaceae</taxon>
        <taxon>Deinococcus</taxon>
    </lineage>
</organism>
<dbReference type="Proteomes" id="UP000192582">
    <property type="component" value="Unassembled WGS sequence"/>
</dbReference>
<dbReference type="AlphaFoldDB" id="A0A1W1UDC9"/>
<evidence type="ECO:0000313" key="1">
    <source>
        <dbReference type="EMBL" id="SMB79098.1"/>
    </source>
</evidence>
<protein>
    <submittedName>
        <fullName evidence="1">Uncharacterized protein</fullName>
    </submittedName>
</protein>
<accession>A0A1W1UDC9</accession>